<reference evidence="1" key="1">
    <citation type="submission" date="2020-07" db="EMBL/GenBank/DDBJ databases">
        <title>The High-quality genome of the commercially important snow crab, Chionoecetes opilio.</title>
        <authorList>
            <person name="Jeong J.-H."/>
            <person name="Ryu S."/>
        </authorList>
    </citation>
    <scope>NUCLEOTIDE SEQUENCE</scope>
    <source>
        <strain evidence="1">MADBK_172401_WGS</strain>
        <tissue evidence="1">Digestive gland</tissue>
    </source>
</reference>
<evidence type="ECO:0000313" key="1">
    <source>
        <dbReference type="EMBL" id="KAG0711611.1"/>
    </source>
</evidence>
<dbReference type="OrthoDB" id="1101576at2759"/>
<comment type="caution">
    <text evidence="1">The sequence shown here is derived from an EMBL/GenBank/DDBJ whole genome shotgun (WGS) entry which is preliminary data.</text>
</comment>
<dbReference type="PANTHER" id="PTHR45913">
    <property type="entry name" value="EPM2A-INTERACTING PROTEIN 1"/>
    <property type="match status" value="1"/>
</dbReference>
<name>A0A8J4XTE9_CHIOP</name>
<dbReference type="PANTHER" id="PTHR45913:SF5">
    <property type="entry name" value="GENERAL TRANSCRIPTION FACTOR II-I REPEAT DOMAIN-CONTAINING PROTEIN 2A-LIKE PROTEIN"/>
    <property type="match status" value="1"/>
</dbReference>
<organism evidence="1 2">
    <name type="scientific">Chionoecetes opilio</name>
    <name type="common">Atlantic snow crab</name>
    <name type="synonym">Cancer opilio</name>
    <dbReference type="NCBI Taxonomy" id="41210"/>
    <lineage>
        <taxon>Eukaryota</taxon>
        <taxon>Metazoa</taxon>
        <taxon>Ecdysozoa</taxon>
        <taxon>Arthropoda</taxon>
        <taxon>Crustacea</taxon>
        <taxon>Multicrustacea</taxon>
        <taxon>Malacostraca</taxon>
        <taxon>Eumalacostraca</taxon>
        <taxon>Eucarida</taxon>
        <taxon>Decapoda</taxon>
        <taxon>Pleocyemata</taxon>
        <taxon>Brachyura</taxon>
        <taxon>Eubrachyura</taxon>
        <taxon>Majoidea</taxon>
        <taxon>Majidae</taxon>
        <taxon>Chionoecetes</taxon>
    </lineage>
</organism>
<keyword evidence="2" id="KW-1185">Reference proteome</keyword>
<dbReference type="AlphaFoldDB" id="A0A8J4XTE9"/>
<evidence type="ECO:0000313" key="2">
    <source>
        <dbReference type="Proteomes" id="UP000770661"/>
    </source>
</evidence>
<sequence>MYSHITAFEVKLRLWEAQLAAGQFMHFPRIAACAPDDVDLNTCVGVVTSLREEFASRFTGVRPLASFKLFTSPFDFPVDEAPAPLQMELVELQCNDELKARPYRFSTVLLP</sequence>
<dbReference type="Proteomes" id="UP000770661">
    <property type="component" value="Unassembled WGS sequence"/>
</dbReference>
<dbReference type="EMBL" id="JACEEZ010023181">
    <property type="protein sequence ID" value="KAG0711611.1"/>
    <property type="molecule type" value="Genomic_DNA"/>
</dbReference>
<proteinExistence type="predicted"/>
<accession>A0A8J4XTE9</accession>
<protein>
    <submittedName>
        <fullName evidence="1">General transcription factor II-I repeat domain-containing protein 2</fullName>
    </submittedName>
</protein>
<gene>
    <name evidence="1" type="ORF">GWK47_020258</name>
</gene>